<dbReference type="Gene3D" id="3.90.120.10">
    <property type="entry name" value="DNA Methylase, subunit A, domain 2"/>
    <property type="match status" value="1"/>
</dbReference>
<keyword evidence="5" id="KW-0680">Restriction system</keyword>
<dbReference type="InterPro" id="IPR050390">
    <property type="entry name" value="C5-Methyltransferase"/>
</dbReference>
<dbReference type="KEGG" id="marb:CJ263_19550"/>
<protein>
    <recommendedName>
        <fullName evidence="1">DNA (cytosine-5-)-methyltransferase</fullName>
        <ecNumber evidence="1">2.1.1.37</ecNumber>
    </recommendedName>
</protein>
<evidence type="ECO:0000256" key="3">
    <source>
        <dbReference type="ARBA" id="ARBA00022679"/>
    </source>
</evidence>
<dbReference type="OrthoDB" id="32195at2"/>
<evidence type="ECO:0000313" key="9">
    <source>
        <dbReference type="EMBL" id="ASV32243.1"/>
    </source>
</evidence>
<dbReference type="GO" id="GO:0003677">
    <property type="term" value="F:DNA binding"/>
    <property type="evidence" value="ECO:0007669"/>
    <property type="project" value="TreeGrafter"/>
</dbReference>
<keyword evidence="4 7" id="KW-0949">S-adenosyl-L-methionine</keyword>
<dbReference type="Gene3D" id="3.40.50.150">
    <property type="entry name" value="Vaccinia Virus protein VP39"/>
    <property type="match status" value="1"/>
</dbReference>
<comment type="similarity">
    <text evidence="7 8">Belongs to the class I-like SAM-binding methyltransferase superfamily. C5-methyltransferase family.</text>
</comment>
<dbReference type="PANTHER" id="PTHR10629">
    <property type="entry name" value="CYTOSINE-SPECIFIC METHYLTRANSFERASE"/>
    <property type="match status" value="1"/>
</dbReference>
<dbReference type="GO" id="GO:0044027">
    <property type="term" value="P:negative regulation of gene expression via chromosomal CpG island methylation"/>
    <property type="evidence" value="ECO:0007669"/>
    <property type="project" value="TreeGrafter"/>
</dbReference>
<proteinExistence type="inferred from homology"/>
<dbReference type="PANTHER" id="PTHR10629:SF52">
    <property type="entry name" value="DNA (CYTOSINE-5)-METHYLTRANSFERASE 1"/>
    <property type="match status" value="1"/>
</dbReference>
<keyword evidence="3 7" id="KW-0808">Transferase</keyword>
<dbReference type="EMBL" id="CP022957">
    <property type="protein sequence ID" value="ASV32243.1"/>
    <property type="molecule type" value="Genomic_DNA"/>
</dbReference>
<reference evidence="9 10" key="1">
    <citation type="submission" date="2017-08" db="EMBL/GenBank/DDBJ databases">
        <title>The complete genome sequence of Maribacter sp. B1, isolated from deep-sea sediment.</title>
        <authorList>
            <person name="Wu Y.-H."/>
            <person name="Cheng H."/>
            <person name="Xu X.-W."/>
        </authorList>
    </citation>
    <scope>NUCLEOTIDE SEQUENCE [LARGE SCALE GENOMIC DNA]</scope>
    <source>
        <strain evidence="9 10">B1</strain>
    </source>
</reference>
<dbReference type="Proteomes" id="UP000215244">
    <property type="component" value="Chromosome"/>
</dbReference>
<accession>A0A223VA29</accession>
<dbReference type="EC" id="2.1.1.37" evidence="1"/>
<dbReference type="InterPro" id="IPR001525">
    <property type="entry name" value="C5_MeTfrase"/>
</dbReference>
<dbReference type="SUPFAM" id="SSF53335">
    <property type="entry name" value="S-adenosyl-L-methionine-dependent methyltransferases"/>
    <property type="match status" value="1"/>
</dbReference>
<name>A0A223VA29_9FLAO</name>
<keyword evidence="2 7" id="KW-0489">Methyltransferase</keyword>
<comment type="catalytic activity">
    <reaction evidence="6">
        <text>a 2'-deoxycytidine in DNA + S-adenosyl-L-methionine = a 5-methyl-2'-deoxycytidine in DNA + S-adenosyl-L-homocysteine + H(+)</text>
        <dbReference type="Rhea" id="RHEA:13681"/>
        <dbReference type="Rhea" id="RHEA-COMP:11369"/>
        <dbReference type="Rhea" id="RHEA-COMP:11370"/>
        <dbReference type="ChEBI" id="CHEBI:15378"/>
        <dbReference type="ChEBI" id="CHEBI:57856"/>
        <dbReference type="ChEBI" id="CHEBI:59789"/>
        <dbReference type="ChEBI" id="CHEBI:85452"/>
        <dbReference type="ChEBI" id="CHEBI:85454"/>
        <dbReference type="EC" id="2.1.1.37"/>
    </reaction>
</comment>
<dbReference type="PROSITE" id="PS51679">
    <property type="entry name" value="SAM_MT_C5"/>
    <property type="match status" value="1"/>
</dbReference>
<evidence type="ECO:0000256" key="1">
    <source>
        <dbReference type="ARBA" id="ARBA00011975"/>
    </source>
</evidence>
<organism evidence="9 10">
    <name type="scientific">Maribacter cobaltidurans</name>
    <dbReference type="NCBI Taxonomy" id="1178778"/>
    <lineage>
        <taxon>Bacteria</taxon>
        <taxon>Pseudomonadati</taxon>
        <taxon>Bacteroidota</taxon>
        <taxon>Flavobacteriia</taxon>
        <taxon>Flavobacteriales</taxon>
        <taxon>Flavobacteriaceae</taxon>
        <taxon>Maribacter</taxon>
    </lineage>
</organism>
<evidence type="ECO:0000256" key="2">
    <source>
        <dbReference type="ARBA" id="ARBA00022603"/>
    </source>
</evidence>
<dbReference type="PRINTS" id="PR00105">
    <property type="entry name" value="C5METTRFRASE"/>
</dbReference>
<dbReference type="REBASE" id="216406">
    <property type="entry name" value="M.MspB1ORF19550P"/>
</dbReference>
<dbReference type="AlphaFoldDB" id="A0A223VA29"/>
<dbReference type="RefSeq" id="WP_094998816.1">
    <property type="nucleotide sequence ID" value="NZ_BMJL01000008.1"/>
</dbReference>
<dbReference type="GO" id="GO:0009307">
    <property type="term" value="P:DNA restriction-modification system"/>
    <property type="evidence" value="ECO:0007669"/>
    <property type="project" value="UniProtKB-KW"/>
</dbReference>
<dbReference type="GO" id="GO:0032259">
    <property type="term" value="P:methylation"/>
    <property type="evidence" value="ECO:0007669"/>
    <property type="project" value="UniProtKB-KW"/>
</dbReference>
<sequence>MNPKNKPLKAVDFFCSAGGVTCGFKQAGVDVIGGIDIDKRCKETYEKNNNAKFLLEDVSKLSKQKLSKFFGIRRNQRNLIFVGCSPCQYYSNIKTDKTKSQKTRLLLEDFQEFVDYFRPGYIFVENVPGLDKNSSSPLGKFKRFLTDNGYVFSDGVLNSKYYGVPQNRRRYVLVATRLRKSIELPKPNEGNIKTVYEAIGDEKKFPPISAGHIDSTEFRHSSARLSELNLLRIRTTEVDGGDRRKWPENLLSDNYKKHKGHYDVYGRMFWSKPAPTITTRFNSYSNGRYGHPVQNRAISLREGATLQSFPLDYNFYSNSQNDIARMIGNAVPPLLAKSIAESFYQNNGG</sequence>
<dbReference type="NCBIfam" id="TIGR00675">
    <property type="entry name" value="dcm"/>
    <property type="match status" value="1"/>
</dbReference>
<evidence type="ECO:0000256" key="6">
    <source>
        <dbReference type="ARBA" id="ARBA00047422"/>
    </source>
</evidence>
<evidence type="ECO:0000256" key="7">
    <source>
        <dbReference type="PROSITE-ProRule" id="PRU01016"/>
    </source>
</evidence>
<dbReference type="InterPro" id="IPR029063">
    <property type="entry name" value="SAM-dependent_MTases_sf"/>
</dbReference>
<dbReference type="GO" id="GO:0003886">
    <property type="term" value="F:DNA (cytosine-5-)-methyltransferase activity"/>
    <property type="evidence" value="ECO:0007669"/>
    <property type="project" value="UniProtKB-EC"/>
</dbReference>
<gene>
    <name evidence="9" type="ORF">CJ263_19550</name>
</gene>
<keyword evidence="10" id="KW-1185">Reference proteome</keyword>
<evidence type="ECO:0000313" key="10">
    <source>
        <dbReference type="Proteomes" id="UP000215244"/>
    </source>
</evidence>
<feature type="active site" evidence="7">
    <location>
        <position position="87"/>
    </location>
</feature>
<evidence type="ECO:0000256" key="8">
    <source>
        <dbReference type="RuleBase" id="RU000416"/>
    </source>
</evidence>
<evidence type="ECO:0000256" key="5">
    <source>
        <dbReference type="ARBA" id="ARBA00022747"/>
    </source>
</evidence>
<dbReference type="Pfam" id="PF00145">
    <property type="entry name" value="DNA_methylase"/>
    <property type="match status" value="1"/>
</dbReference>
<evidence type="ECO:0000256" key="4">
    <source>
        <dbReference type="ARBA" id="ARBA00022691"/>
    </source>
</evidence>